<keyword evidence="4" id="KW-1185">Reference proteome</keyword>
<dbReference type="GO" id="GO:0005886">
    <property type="term" value="C:plasma membrane"/>
    <property type="evidence" value="ECO:0007669"/>
    <property type="project" value="TreeGrafter"/>
</dbReference>
<accession>A0A267FIM7</accession>
<dbReference type="Proteomes" id="UP000215902">
    <property type="component" value="Unassembled WGS sequence"/>
</dbReference>
<gene>
    <name evidence="3" type="ORF">BOX15_Mlig000592g1</name>
</gene>
<name>A0A267FIM7_9PLAT</name>
<comment type="similarity">
    <text evidence="1 2">Belongs to the phospholipid scramblase family.</text>
</comment>
<dbReference type="EMBL" id="NIVC01001054">
    <property type="protein sequence ID" value="PAA72889.1"/>
    <property type="molecule type" value="Genomic_DNA"/>
</dbReference>
<dbReference type="AlphaFoldDB" id="A0A267FIM7"/>
<keyword evidence="2" id="KW-0106">Calcium</keyword>
<proteinExistence type="inferred from homology"/>
<dbReference type="InterPro" id="IPR025659">
    <property type="entry name" value="Tubby-like_C"/>
</dbReference>
<dbReference type="OrthoDB" id="191150at2759"/>
<organism evidence="3 4">
    <name type="scientific">Macrostomum lignano</name>
    <dbReference type="NCBI Taxonomy" id="282301"/>
    <lineage>
        <taxon>Eukaryota</taxon>
        <taxon>Metazoa</taxon>
        <taxon>Spiralia</taxon>
        <taxon>Lophotrochozoa</taxon>
        <taxon>Platyhelminthes</taxon>
        <taxon>Rhabditophora</taxon>
        <taxon>Macrostomorpha</taxon>
        <taxon>Macrostomida</taxon>
        <taxon>Macrostomidae</taxon>
        <taxon>Macrostomum</taxon>
    </lineage>
</organism>
<comment type="caution">
    <text evidence="3">The sequence shown here is derived from an EMBL/GenBank/DDBJ whole genome shotgun (WGS) entry which is preliminary data.</text>
</comment>
<evidence type="ECO:0000313" key="3">
    <source>
        <dbReference type="EMBL" id="PAA72889.1"/>
    </source>
</evidence>
<keyword evidence="2" id="KW-0449">Lipoprotein</keyword>
<dbReference type="PANTHER" id="PTHR23248:SF9">
    <property type="entry name" value="PHOSPHOLIPID SCRAMBLASE"/>
    <property type="match status" value="1"/>
</dbReference>
<protein>
    <recommendedName>
        <fullName evidence="2">Phospholipid scramblase</fullName>
    </recommendedName>
</protein>
<sequence length="260" mass="29334">MQQQTTPDAYAYNAQQQQVQQQQQQQQQVQQQALQMPPALQYLASLDQILIKQQKEMIEILIGWETANKYIVLNNVGQQVFFAKEDSSTCDRQCLGAQRPFEMLVTDNTGQEVIHISRPYKCMCYGQCFSCAKCCLDKVTVEAPPGRMVGTVTQVYEGCSANYTIQDAQGNTVLLIRGPSYCACHCPGDDIPFALMTTDGNNEIGKVSRQWSNLLQEYFTDADNFGITFPMDLHVDIKATILGACFLIDFMYFERSGNEH</sequence>
<evidence type="ECO:0000313" key="4">
    <source>
        <dbReference type="Proteomes" id="UP000215902"/>
    </source>
</evidence>
<dbReference type="STRING" id="282301.A0A267FIM7"/>
<evidence type="ECO:0000256" key="1">
    <source>
        <dbReference type="ARBA" id="ARBA00005350"/>
    </source>
</evidence>
<keyword evidence="2" id="KW-0564">Palmitate</keyword>
<dbReference type="Pfam" id="PF03803">
    <property type="entry name" value="Scramblase"/>
    <property type="match status" value="1"/>
</dbReference>
<comment type="function">
    <text evidence="2">May mediate accelerated ATP-independent bidirectional transbilayer migration of phospholipids upon binding calcium ions that results in a loss of phospholipid asymmetry in the plasma membrane.</text>
</comment>
<comment type="cofactor">
    <cofactor evidence="2">
        <name>Ca(2+)</name>
        <dbReference type="ChEBI" id="CHEBI:29108"/>
    </cofactor>
</comment>
<evidence type="ECO:0000256" key="2">
    <source>
        <dbReference type="RuleBase" id="RU363116"/>
    </source>
</evidence>
<dbReference type="PANTHER" id="PTHR23248">
    <property type="entry name" value="PHOSPHOLIPID SCRAMBLASE-RELATED"/>
    <property type="match status" value="1"/>
</dbReference>
<dbReference type="GO" id="GO:0017128">
    <property type="term" value="F:phospholipid scramblase activity"/>
    <property type="evidence" value="ECO:0007669"/>
    <property type="project" value="InterPro"/>
</dbReference>
<reference evidence="3 4" key="1">
    <citation type="submission" date="2017-06" db="EMBL/GenBank/DDBJ databases">
        <title>A platform for efficient transgenesis in Macrostomum lignano, a flatworm model organism for stem cell research.</title>
        <authorList>
            <person name="Berezikov E."/>
        </authorList>
    </citation>
    <scope>NUCLEOTIDE SEQUENCE [LARGE SCALE GENOMIC DNA]</scope>
    <source>
        <strain evidence="3">DV1</strain>
        <tissue evidence="3">Whole organism</tissue>
    </source>
</reference>
<dbReference type="InterPro" id="IPR005552">
    <property type="entry name" value="Scramblase"/>
</dbReference>
<dbReference type="SUPFAM" id="SSF54518">
    <property type="entry name" value="Tubby C-terminal domain-like"/>
    <property type="match status" value="1"/>
</dbReference>